<feature type="region of interest" description="Disordered" evidence="2">
    <location>
        <begin position="1"/>
        <end position="35"/>
    </location>
</feature>
<feature type="compositionally biased region" description="Basic and acidic residues" evidence="2">
    <location>
        <begin position="171"/>
        <end position="192"/>
    </location>
</feature>
<evidence type="ECO:0000256" key="2">
    <source>
        <dbReference type="SAM" id="MobiDB-lite"/>
    </source>
</evidence>
<dbReference type="SMART" id="SM00320">
    <property type="entry name" value="WD40"/>
    <property type="match status" value="6"/>
</dbReference>
<accession>A0A2I0AUQ3</accession>
<name>A0A2I0AUQ3_9ASPA</name>
<dbReference type="InterPro" id="IPR015943">
    <property type="entry name" value="WD40/YVTN_repeat-like_dom_sf"/>
</dbReference>
<reference evidence="3 4" key="1">
    <citation type="journal article" date="2017" name="Nature">
        <title>The Apostasia genome and the evolution of orchids.</title>
        <authorList>
            <person name="Zhang G.Q."/>
            <person name="Liu K.W."/>
            <person name="Li Z."/>
            <person name="Lohaus R."/>
            <person name="Hsiao Y.Y."/>
            <person name="Niu S.C."/>
            <person name="Wang J.Y."/>
            <person name="Lin Y.C."/>
            <person name="Xu Q."/>
            <person name="Chen L.J."/>
            <person name="Yoshida K."/>
            <person name="Fujiwara S."/>
            <person name="Wang Z.W."/>
            <person name="Zhang Y.Q."/>
            <person name="Mitsuda N."/>
            <person name="Wang M."/>
            <person name="Liu G.H."/>
            <person name="Pecoraro L."/>
            <person name="Huang H.X."/>
            <person name="Xiao X.J."/>
            <person name="Lin M."/>
            <person name="Wu X.Y."/>
            <person name="Wu W.L."/>
            <person name="Chen Y.Y."/>
            <person name="Chang S.B."/>
            <person name="Sakamoto S."/>
            <person name="Ohme-Takagi M."/>
            <person name="Yagi M."/>
            <person name="Zeng S.J."/>
            <person name="Shen C.Y."/>
            <person name="Yeh C.M."/>
            <person name="Luo Y.B."/>
            <person name="Tsai W.C."/>
            <person name="Van de Peer Y."/>
            <person name="Liu Z.J."/>
        </authorList>
    </citation>
    <scope>NUCLEOTIDE SEQUENCE [LARGE SCALE GENOMIC DNA]</scope>
    <source>
        <strain evidence="4">cv. Shenzhen</strain>
        <tissue evidence="3">Stem</tissue>
    </source>
</reference>
<dbReference type="InterPro" id="IPR001680">
    <property type="entry name" value="WD40_rpt"/>
</dbReference>
<dbReference type="STRING" id="1088818.A0A2I0AUQ3"/>
<proteinExistence type="predicted"/>
<feature type="compositionally biased region" description="Basic and acidic residues" evidence="2">
    <location>
        <begin position="1"/>
        <end position="14"/>
    </location>
</feature>
<organism evidence="3 4">
    <name type="scientific">Apostasia shenzhenica</name>
    <dbReference type="NCBI Taxonomy" id="1088818"/>
    <lineage>
        <taxon>Eukaryota</taxon>
        <taxon>Viridiplantae</taxon>
        <taxon>Streptophyta</taxon>
        <taxon>Embryophyta</taxon>
        <taxon>Tracheophyta</taxon>
        <taxon>Spermatophyta</taxon>
        <taxon>Magnoliopsida</taxon>
        <taxon>Liliopsida</taxon>
        <taxon>Asparagales</taxon>
        <taxon>Orchidaceae</taxon>
        <taxon>Apostasioideae</taxon>
        <taxon>Apostasia</taxon>
    </lineage>
</organism>
<dbReference type="InterPro" id="IPR036322">
    <property type="entry name" value="WD40_repeat_dom_sf"/>
</dbReference>
<dbReference type="AlphaFoldDB" id="A0A2I0AUQ3"/>
<feature type="repeat" description="WD" evidence="1">
    <location>
        <begin position="217"/>
        <end position="259"/>
    </location>
</feature>
<dbReference type="PANTHER" id="PTHR47232:SF1">
    <property type="entry name" value="TRANSDUCIN FAMILY PROTEIN _ WD-40 REPEAT FAMILY PROTEIN"/>
    <property type="match status" value="1"/>
</dbReference>
<evidence type="ECO:0000313" key="3">
    <source>
        <dbReference type="EMBL" id="PKA59275.1"/>
    </source>
</evidence>
<dbReference type="PANTHER" id="PTHR47232">
    <property type="entry name" value="TRANSDUCIN FAMILY PROTEIN / WD-40 REPEAT FAMILY PROTEIN"/>
    <property type="match status" value="1"/>
</dbReference>
<dbReference type="OrthoDB" id="1897642at2759"/>
<keyword evidence="1" id="KW-0853">WD repeat</keyword>
<dbReference type="Gene3D" id="2.130.10.10">
    <property type="entry name" value="YVTN repeat-like/Quinoprotein amine dehydrogenase"/>
    <property type="match status" value="2"/>
</dbReference>
<dbReference type="SUPFAM" id="SSF50978">
    <property type="entry name" value="WD40 repeat-like"/>
    <property type="match status" value="1"/>
</dbReference>
<evidence type="ECO:0000256" key="1">
    <source>
        <dbReference type="PROSITE-ProRule" id="PRU00221"/>
    </source>
</evidence>
<dbReference type="Proteomes" id="UP000236161">
    <property type="component" value="Unassembled WGS sequence"/>
</dbReference>
<dbReference type="Pfam" id="PF00400">
    <property type="entry name" value="WD40"/>
    <property type="match status" value="1"/>
</dbReference>
<gene>
    <name evidence="3" type="primary">MSI1</name>
    <name evidence="3" type="ORF">AXF42_Ash001369</name>
</gene>
<dbReference type="EMBL" id="KZ451950">
    <property type="protein sequence ID" value="PKA59275.1"/>
    <property type="molecule type" value="Genomic_DNA"/>
</dbReference>
<feature type="compositionally biased region" description="Polar residues" evidence="2">
    <location>
        <begin position="108"/>
        <end position="119"/>
    </location>
</feature>
<feature type="region of interest" description="Disordered" evidence="2">
    <location>
        <begin position="165"/>
        <end position="192"/>
    </location>
</feature>
<evidence type="ECO:0000313" key="4">
    <source>
        <dbReference type="Proteomes" id="UP000236161"/>
    </source>
</evidence>
<sequence length="536" mass="59307">MDIHLLPKKPKLEDNGVAESSSSEEEESSIREQEEALIALIDHRMKEVEQLKQRAAYYQSQAETAEKRLQESHSQLARLRGRSKAAGDGRDGGGRGSTSEGSADVNVVQVSSEPRTQSQWSKPLLVIPSINHKLSTVKAPAAAARSKPAVTSLAAAKAPEKLKRVAAPDLSSDRVTSETEKRSKRKLAEKEHQDLILSVRKSSSPHRLMFQSGSQISSQHKRKLRCLVLSPVDDRMLVTSALDGVVNLWQVDSRRSSATLLSSTECSSLKQRRWPEDIAWHPDGDSIFAAYSADGGDSQISLMNLNLSGDKKVSFLEGKPHVKGIINCIIFMPWSDICFATGGSDHAVMLWSEKNDTWKPKAIHRTQHSSAVMGVAGLQQKKIILSAGSDKRVLSFDVSAGRSELKYQMDSRCMSVLPNPCDFNLFMVQTGSLGKQIRLFDIRLRQTEIHAFGWKQESSDSQSALINQAWSPDGLYLSSGTVDPMIHIFDIRYNASSPSQSVQAHQKRVFKAVWHHSFPMLTSISSDLNIGFHKIS</sequence>
<keyword evidence="4" id="KW-1185">Reference proteome</keyword>
<protein>
    <submittedName>
        <fullName evidence="3">Histone-binding protein MSI1</fullName>
    </submittedName>
</protein>
<dbReference type="PROSITE" id="PS50082">
    <property type="entry name" value="WD_REPEATS_2"/>
    <property type="match status" value="1"/>
</dbReference>
<feature type="region of interest" description="Disordered" evidence="2">
    <location>
        <begin position="60"/>
        <end position="119"/>
    </location>
</feature>